<feature type="signal peptide" evidence="2">
    <location>
        <begin position="1"/>
        <end position="20"/>
    </location>
</feature>
<evidence type="ECO:0000256" key="1">
    <source>
        <dbReference type="SAM" id="Phobius"/>
    </source>
</evidence>
<keyword evidence="2" id="KW-0732">Signal</keyword>
<organism evidence="4 6">
    <name type="scientific">Alteromonas australica</name>
    <dbReference type="NCBI Taxonomy" id="589873"/>
    <lineage>
        <taxon>Bacteria</taxon>
        <taxon>Pseudomonadati</taxon>
        <taxon>Pseudomonadota</taxon>
        <taxon>Gammaproteobacteria</taxon>
        <taxon>Alteromonadales</taxon>
        <taxon>Alteromonadaceae</taxon>
        <taxon>Alteromonas/Salinimonas group</taxon>
        <taxon>Alteromonas</taxon>
    </lineage>
</organism>
<accession>A0A358E1K3</accession>
<feature type="transmembrane region" description="Helical" evidence="1">
    <location>
        <begin position="191"/>
        <end position="212"/>
    </location>
</feature>
<dbReference type="Proteomes" id="UP000263517">
    <property type="component" value="Unassembled WGS sequence"/>
</dbReference>
<proteinExistence type="predicted"/>
<dbReference type="NCBIfam" id="NF033208">
    <property type="entry name" value="choice_anch_E"/>
    <property type="match status" value="1"/>
</dbReference>
<sequence>MLKRLISGTFLLLTPILANAAVIVQDLTVTRDQTDFDTPVVFNLFDNTTGSVLESVVVELFARSSGSIQVENRSTTRASSVTAVLSTIITLQLPDGTTTLTATPSTTRTDSLSTFDGVVDYDGTSGVEFVNLATNDYESLIISSPSLLTLFTGIGQSQFLFEAIATSTVNGGGNLATLIDTFASADVRITYYYVPVSQSLGLLLLGVGLMMARRYSR</sequence>
<evidence type="ECO:0000256" key="2">
    <source>
        <dbReference type="SAM" id="SignalP"/>
    </source>
</evidence>
<evidence type="ECO:0000313" key="5">
    <source>
        <dbReference type="Proteomes" id="UP000263517"/>
    </source>
</evidence>
<evidence type="ECO:0000313" key="4">
    <source>
        <dbReference type="EMBL" id="HBU52328.1"/>
    </source>
</evidence>
<keyword evidence="1" id="KW-0472">Membrane</keyword>
<reference evidence="5 6" key="1">
    <citation type="journal article" date="2018" name="Nat. Biotechnol.">
        <title>A standardized bacterial taxonomy based on genome phylogeny substantially revises the tree of life.</title>
        <authorList>
            <person name="Parks D.H."/>
            <person name="Chuvochina M."/>
            <person name="Waite D.W."/>
            <person name="Rinke C."/>
            <person name="Skarshewski A."/>
            <person name="Chaumeil P.A."/>
            <person name="Hugenholtz P."/>
        </authorList>
    </citation>
    <scope>NUCLEOTIDE SEQUENCE [LARGE SCALE GENOMIC DNA]</scope>
    <source>
        <strain evidence="4">UBA11621</strain>
        <strain evidence="3">UBA11978</strain>
    </source>
</reference>
<dbReference type="AlphaFoldDB" id="A0A358E1K3"/>
<dbReference type="EMBL" id="DNAN01000061">
    <property type="protein sequence ID" value="HAW74430.1"/>
    <property type="molecule type" value="Genomic_DNA"/>
</dbReference>
<feature type="chain" id="PRO_5036331281" description="Choice-of-anchor E domain-containing protein" evidence="2">
    <location>
        <begin position="21"/>
        <end position="217"/>
    </location>
</feature>
<evidence type="ECO:0000313" key="6">
    <source>
        <dbReference type="Proteomes" id="UP000264779"/>
    </source>
</evidence>
<dbReference type="Proteomes" id="UP000264779">
    <property type="component" value="Unassembled WGS sequence"/>
</dbReference>
<dbReference type="EMBL" id="DONK01000214">
    <property type="protein sequence ID" value="HBU52328.1"/>
    <property type="molecule type" value="Genomic_DNA"/>
</dbReference>
<comment type="caution">
    <text evidence="4">The sequence shown here is derived from an EMBL/GenBank/DDBJ whole genome shotgun (WGS) entry which is preliminary data.</text>
</comment>
<name>A0A358E1K3_9ALTE</name>
<dbReference type="STRING" id="589873.EP12_04385"/>
<evidence type="ECO:0008006" key="7">
    <source>
        <dbReference type="Google" id="ProtNLM"/>
    </source>
</evidence>
<keyword evidence="1" id="KW-0812">Transmembrane</keyword>
<gene>
    <name evidence="3" type="ORF">DCW74_01695</name>
    <name evidence="4" type="ORF">DEB45_13815</name>
</gene>
<protein>
    <recommendedName>
        <fullName evidence="7">Choice-of-anchor E domain-containing protein</fullName>
    </recommendedName>
</protein>
<dbReference type="RefSeq" id="WP_196897026.1">
    <property type="nucleotide sequence ID" value="NZ_CALBIY010000054.1"/>
</dbReference>
<keyword evidence="1" id="KW-1133">Transmembrane helix</keyword>
<evidence type="ECO:0000313" key="3">
    <source>
        <dbReference type="EMBL" id="HAW74430.1"/>
    </source>
</evidence>